<dbReference type="InterPro" id="IPR027854">
    <property type="entry name" value="STMP1"/>
</dbReference>
<dbReference type="AlphaFoldDB" id="A0A6C0J1V0"/>
<proteinExistence type="predicted"/>
<organism evidence="1">
    <name type="scientific">viral metagenome</name>
    <dbReference type="NCBI Taxonomy" id="1070528"/>
    <lineage>
        <taxon>unclassified sequences</taxon>
        <taxon>metagenomes</taxon>
        <taxon>organismal metagenomes</taxon>
    </lineage>
</organism>
<sequence>MNKLITVVFGVFLGIYLSQNYNIPNIKYYCDKSYEYLKDLEEQNRK</sequence>
<evidence type="ECO:0000313" key="1">
    <source>
        <dbReference type="EMBL" id="QHT98750.1"/>
    </source>
</evidence>
<dbReference type="EMBL" id="MN740295">
    <property type="protein sequence ID" value="QHT98750.1"/>
    <property type="molecule type" value="Genomic_DNA"/>
</dbReference>
<dbReference type="Pfam" id="PF15054">
    <property type="entry name" value="DUF4535"/>
    <property type="match status" value="1"/>
</dbReference>
<protein>
    <submittedName>
        <fullName evidence="1">Uncharacterized protein</fullName>
    </submittedName>
</protein>
<accession>A0A6C0J1V0</accession>
<reference evidence="1" key="1">
    <citation type="journal article" date="2020" name="Nature">
        <title>Giant virus diversity and host interactions through global metagenomics.</title>
        <authorList>
            <person name="Schulz F."/>
            <person name="Roux S."/>
            <person name="Paez-Espino D."/>
            <person name="Jungbluth S."/>
            <person name="Walsh D.A."/>
            <person name="Denef V.J."/>
            <person name="McMahon K.D."/>
            <person name="Konstantinidis K.T."/>
            <person name="Eloe-Fadrosh E.A."/>
            <person name="Kyrpides N.C."/>
            <person name="Woyke T."/>
        </authorList>
    </citation>
    <scope>NUCLEOTIDE SEQUENCE</scope>
    <source>
        <strain evidence="1">GVMAG-M-3300025676-16</strain>
    </source>
</reference>
<name>A0A6C0J1V0_9ZZZZ</name>